<dbReference type="Gene3D" id="2.180.10.10">
    <property type="entry name" value="RHS repeat-associated core"/>
    <property type="match status" value="1"/>
</dbReference>
<dbReference type="InterPro" id="IPR011042">
    <property type="entry name" value="6-blade_b-propeller_TolB-like"/>
</dbReference>
<evidence type="ECO:0000259" key="14">
    <source>
        <dbReference type="Pfam" id="PF25023"/>
    </source>
</evidence>
<keyword evidence="16" id="KW-1185">Reference proteome</keyword>
<keyword evidence="7" id="KW-1133">Transmembrane helix</keyword>
<dbReference type="GO" id="GO:0008045">
    <property type="term" value="P:motor neuron axon guidance"/>
    <property type="evidence" value="ECO:0007669"/>
    <property type="project" value="TreeGrafter"/>
</dbReference>
<reference evidence="15" key="1">
    <citation type="submission" date="2020-11" db="EMBL/GenBank/DDBJ databases">
        <authorList>
            <person name="Tran Van P."/>
        </authorList>
    </citation>
    <scope>NUCLEOTIDE SEQUENCE</scope>
</reference>
<dbReference type="InterPro" id="IPR006530">
    <property type="entry name" value="YD"/>
</dbReference>
<keyword evidence="3" id="KW-1003">Cell membrane</keyword>
<feature type="domain" description="Teneurin NHL" evidence="13">
    <location>
        <begin position="339"/>
        <end position="640"/>
    </location>
</feature>
<dbReference type="InterPro" id="IPR051216">
    <property type="entry name" value="Teneurin"/>
</dbReference>
<dbReference type="OrthoDB" id="442731at2759"/>
<dbReference type="Gene3D" id="2.120.10.30">
    <property type="entry name" value="TolB, C-terminal domain"/>
    <property type="match status" value="1"/>
</dbReference>
<evidence type="ECO:0000256" key="6">
    <source>
        <dbReference type="ARBA" id="ARBA00022737"/>
    </source>
</evidence>
<evidence type="ECO:0000256" key="3">
    <source>
        <dbReference type="ARBA" id="ARBA00022475"/>
    </source>
</evidence>
<keyword evidence="5" id="KW-0812">Transmembrane</keyword>
<keyword evidence="9" id="KW-1015">Disulfide bond</keyword>
<evidence type="ECO:0000256" key="5">
    <source>
        <dbReference type="ARBA" id="ARBA00022692"/>
    </source>
</evidence>
<feature type="domain" description="Tox-GHH" evidence="10">
    <location>
        <begin position="1824"/>
        <end position="1904"/>
    </location>
</feature>
<evidence type="ECO:0000313" key="15">
    <source>
        <dbReference type="EMBL" id="CAD7240266.1"/>
    </source>
</evidence>
<feature type="domain" description="Teneurin 1-4-like FN-plug" evidence="11">
    <location>
        <begin position="215"/>
        <end position="297"/>
    </location>
</feature>
<evidence type="ECO:0000259" key="12">
    <source>
        <dbReference type="Pfam" id="PF25020"/>
    </source>
</evidence>
<dbReference type="GO" id="GO:0005886">
    <property type="term" value="C:plasma membrane"/>
    <property type="evidence" value="ECO:0007669"/>
    <property type="project" value="UniProtKB-SubCell"/>
</dbReference>
<dbReference type="Proteomes" id="UP000677054">
    <property type="component" value="Unassembled WGS sequence"/>
</dbReference>
<dbReference type="InterPro" id="IPR028916">
    <property type="entry name" value="Tox-GHH_dom"/>
</dbReference>
<evidence type="ECO:0000256" key="2">
    <source>
        <dbReference type="ARBA" id="ARBA00004236"/>
    </source>
</evidence>
<dbReference type="Pfam" id="PF25021">
    <property type="entry name" value="TEN_NHL"/>
    <property type="match status" value="1"/>
</dbReference>
<evidence type="ECO:0000256" key="4">
    <source>
        <dbReference type="ARBA" id="ARBA00022536"/>
    </source>
</evidence>
<dbReference type="InterPro" id="IPR056820">
    <property type="entry name" value="TEN_TTR-like"/>
</dbReference>
<accession>A0A7R8X4B9</accession>
<proteinExistence type="predicted"/>
<dbReference type="PANTHER" id="PTHR11219">
    <property type="entry name" value="TENEURIN AND N-ACETYLGLUCOSAMINE-1-PHOSPHODIESTER ALPHA-N-ACETYLGLUCOSAMINIDASE"/>
    <property type="match status" value="1"/>
</dbReference>
<keyword evidence="6" id="KW-0677">Repeat</keyword>
<dbReference type="Pfam" id="PF25023">
    <property type="entry name" value="TEN_YD-shell"/>
    <property type="match status" value="1"/>
</dbReference>
<feature type="domain" description="Teneurin TTR-like" evidence="12">
    <location>
        <begin position="47"/>
        <end position="131"/>
    </location>
</feature>
<dbReference type="InterPro" id="IPR056822">
    <property type="entry name" value="TEN_NHL"/>
</dbReference>
<evidence type="ECO:0000259" key="10">
    <source>
        <dbReference type="Pfam" id="PF15636"/>
    </source>
</evidence>
<dbReference type="InterPro" id="IPR057627">
    <property type="entry name" value="FN-plug_TEN1-4"/>
</dbReference>
<dbReference type="EMBL" id="CAJPEV010000018">
    <property type="protein sequence ID" value="CAG0878874.1"/>
    <property type="molecule type" value="Genomic_DNA"/>
</dbReference>
<dbReference type="EMBL" id="LR899535">
    <property type="protein sequence ID" value="CAD7240266.1"/>
    <property type="molecule type" value="Genomic_DNA"/>
</dbReference>
<dbReference type="Pfam" id="PF15636">
    <property type="entry name" value="Tox-GHH"/>
    <property type="match status" value="1"/>
</dbReference>
<dbReference type="Pfam" id="PF24329">
    <property type="entry name" value="FN-plug_TEN1-4"/>
    <property type="match status" value="1"/>
</dbReference>
<evidence type="ECO:0000256" key="9">
    <source>
        <dbReference type="ARBA" id="ARBA00023157"/>
    </source>
</evidence>
<protein>
    <submittedName>
        <fullName evidence="15">Uncharacterized protein</fullName>
    </submittedName>
</protein>
<dbReference type="NCBIfam" id="TIGR01643">
    <property type="entry name" value="YD_repeat_2x"/>
    <property type="match status" value="1"/>
</dbReference>
<sequence length="1910" mass="214419">MCMAPKDPVEVLLRKQPPTPTNSFFMRMKFLIEDKSVQNYAKKDEYSERRVSVVRGRVLNSQGLGIIGVRVSVDGDTRFGFTLSRQGGWYDMLLNGGGSIRFQFQRSFFRPASLTVSVPWNQIIVVPPLTMHLDSEEPPGKKGTSNQSQISCGEHDLNPVIRSGWGASRLVGGEAERSVVWQESRVLQESIRIPGTHLHLLYQSHLADGYLSTLWMQLTFDPVPEKLTAVHLKLTLRGKVTERTFEPEPNITYTYVWDKRNIYQQKVYGWATAKVAVGYQYSDCDGIVWVVQAAELQGFQMEISDVGGWNLHIHHGYNFQDGYLQKGDGRTMLMRDLRKIMKPVLGTGVQRPLDCRVQSGICLQGLLSPSSLAAGPDGSLYVGDFNLIKRIPPEEEEHASPTILLALSESRKTYEYYMAVSPVDGHLYLSDPERFRIYRISIDLGRGRDRGQGEETPVVGSGQRCLPGDKSGCGDGSSSLNAKLTYPKGITFAADGTMYFVDGSSIRMVDSSGKISTWFSQTNQQMECQGSGKMGMQWPTKLEMNPVDESLYFVDDQAVFQLSPQRRLRLLVGQPLHCQSVQGHPSKEGTGMKNLGVVKTLAIDPHGRIHVGGVSSDGIPYVKQLKPGSGEITITDSAKGNEGTPTLTGVSDLVVSPDGRLWVADSAAFHVFLLETHMPKADNSGNFWIPYLPSREIYIFDKNGHHIATKDLVTGKELYSFQYNVKSSFGKLIQVTDASGNKVSFFRDYRLEVNTIELTDGRKYNVGVSRLGLMEKLLLSPNRELEFRYGEGESGLLVSRMESPGGTPLFIYDYDETGRVAAVTSSTGRRTTFASHSRLDLEDPPRVTASISGLHHTTTFLLNGDSALEYTAGPRSGVITMLGEGGNALVSPDMELLYGDEKGNPVLRALFPLDSQVFSSPTSELTRFGGISNPMTMEWHVQLTPDQAILSVDRELKVNGTKVLTLSYDLKNSVEVIWDASGVPIGGAQLNASGRAMEWIPRGIPVSDRGRGTSRVPLLFYHDSLGRFTGWQWGTRGRRFNRDQGGRVREVVGPDGNAKHFDYEPTGKEPVTLTLASGRAYTYKYDSSGGLESITTPQGLKHEFLLESLFEFHKYRYTPPGYKAPYLIYLDDSGKLLQVSLPGDSGGKVLYVYGEGSELSEVVHGGGKTSFLYHGAVVRKIQAEERFFQCQYMRRLEGPLIREEKLDYDARSGLADAKFFYDYDENFRITSISGRIGGNRIPAFHYQYSSVTGGESRIGDFTVIRGEWNETTITDGETTFIRTYDTYSREIGFRISVHGQTVYRRDTSYDVMERISEIREETTGMTRTSMTRTFAYDADGQVIKADAQEPWSFSYDSDGNLVSLSLRDTDVEMKNEQGRLVAFGQGRYKYDSRGFVVENAAGDGFVYDGRGCLVRALKQGRFHVHYEYDHFLRLVMRKDSYGNVTQFFYADPSPSRRNRVTHVFSTRENRVTSLTYDPEGKVIMMEDGVKRLYVATDACGTPVKMWNSRGEVVREIIRGPYGKIMWDSNPHLYIPVDFCGGILETLTESVHMSQGRVYDPVVGQWMTPNFRDIPRRIPHPRFLHLYRFNGNDPVNYGRDTDLPHDHLSWMTRLGYDVPRIIPQLSLSPPTPDPSRILISHLPPHTFPALNFLRLPTVGITWGLQAKFQENLLKPEDLPAFPRSVISPSSNPSPVSEWELRVSRSPSPLGEGITLSREGSRCIVRSVGGANEIYRDVFTSLLNRSHFLDVHFVEEGAEVFYFVKRDPGDIEEDRKQLRRLSSVTVNASVTNPRDSGSAEGIRELSAKSRGVVFRIRYGEDPDHFRHKILKGHKRHLSKSSWEEEKRLLSLGIPAGWGSPGPGWTDEDVQEILRLGFASDYDFGYRWGPVQYPQLADDSFNVQFQRRRGRRE</sequence>
<evidence type="ECO:0000256" key="7">
    <source>
        <dbReference type="ARBA" id="ARBA00022989"/>
    </source>
</evidence>
<comment type="subcellular location">
    <subcellularLocation>
        <location evidence="2">Cell membrane</location>
    </subcellularLocation>
    <subcellularLocation>
        <location evidence="1">Membrane</location>
        <topology evidence="1">Single-pass membrane protein</topology>
    </subcellularLocation>
</comment>
<keyword evidence="8" id="KW-0472">Membrane</keyword>
<name>A0A7R8X4B9_9CRUS</name>
<dbReference type="PANTHER" id="PTHR11219:SF69">
    <property type="entry name" value="TENEURIN-A"/>
    <property type="match status" value="1"/>
</dbReference>
<keyword evidence="4" id="KW-0245">EGF-like domain</keyword>
<evidence type="ECO:0000259" key="11">
    <source>
        <dbReference type="Pfam" id="PF24329"/>
    </source>
</evidence>
<gene>
    <name evidence="15" type="ORF">DSTB1V02_LOCUS294</name>
</gene>
<feature type="domain" description="Teneurin-like YD-shell" evidence="14">
    <location>
        <begin position="688"/>
        <end position="1594"/>
    </location>
</feature>
<evidence type="ECO:0000256" key="1">
    <source>
        <dbReference type="ARBA" id="ARBA00004167"/>
    </source>
</evidence>
<dbReference type="Pfam" id="PF25020">
    <property type="entry name" value="TTR_TEN1-4"/>
    <property type="match status" value="1"/>
</dbReference>
<evidence type="ECO:0000313" key="16">
    <source>
        <dbReference type="Proteomes" id="UP000677054"/>
    </source>
</evidence>
<dbReference type="InterPro" id="IPR056823">
    <property type="entry name" value="TEN-like_YD-shell"/>
</dbReference>
<dbReference type="SUPFAM" id="SSF63829">
    <property type="entry name" value="Calcium-dependent phosphotriesterase"/>
    <property type="match status" value="2"/>
</dbReference>
<evidence type="ECO:0000259" key="13">
    <source>
        <dbReference type="Pfam" id="PF25021"/>
    </source>
</evidence>
<evidence type="ECO:0000256" key="8">
    <source>
        <dbReference type="ARBA" id="ARBA00023136"/>
    </source>
</evidence>
<organism evidence="15">
    <name type="scientific">Darwinula stevensoni</name>
    <dbReference type="NCBI Taxonomy" id="69355"/>
    <lineage>
        <taxon>Eukaryota</taxon>
        <taxon>Metazoa</taxon>
        <taxon>Ecdysozoa</taxon>
        <taxon>Arthropoda</taxon>
        <taxon>Crustacea</taxon>
        <taxon>Oligostraca</taxon>
        <taxon>Ostracoda</taxon>
        <taxon>Podocopa</taxon>
        <taxon>Podocopida</taxon>
        <taxon>Darwinulocopina</taxon>
        <taxon>Darwinuloidea</taxon>
        <taxon>Darwinulidae</taxon>
        <taxon>Darwinula</taxon>
    </lineage>
</organism>